<evidence type="ECO:0000256" key="2">
    <source>
        <dbReference type="ARBA" id="ARBA00023008"/>
    </source>
</evidence>
<dbReference type="EMBL" id="MU001978">
    <property type="protein sequence ID" value="KAF2792271.1"/>
    <property type="molecule type" value="Genomic_DNA"/>
</dbReference>
<feature type="domain" description="Tyrosinase copper-binding" evidence="4">
    <location>
        <begin position="231"/>
        <end position="242"/>
    </location>
</feature>
<dbReference type="Gene3D" id="1.10.1280.10">
    <property type="entry name" value="Di-copper center containing domain from catechol oxidase"/>
    <property type="match status" value="1"/>
</dbReference>
<dbReference type="PANTHER" id="PTHR11474:SF126">
    <property type="entry name" value="TYROSINASE-LIKE PROTEIN TYR-1-RELATED"/>
    <property type="match status" value="1"/>
</dbReference>
<keyword evidence="2" id="KW-0186">Copper</keyword>
<dbReference type="PRINTS" id="PR00092">
    <property type="entry name" value="TYROSINASE"/>
</dbReference>
<gene>
    <name evidence="5" type="ORF">K505DRAFT_338843</name>
</gene>
<keyword evidence="3" id="KW-0732">Signal</keyword>
<dbReference type="Pfam" id="PF00264">
    <property type="entry name" value="Tyrosinase"/>
    <property type="match status" value="1"/>
</dbReference>
<organism evidence="5 6">
    <name type="scientific">Melanomma pulvis-pyrius CBS 109.77</name>
    <dbReference type="NCBI Taxonomy" id="1314802"/>
    <lineage>
        <taxon>Eukaryota</taxon>
        <taxon>Fungi</taxon>
        <taxon>Dikarya</taxon>
        <taxon>Ascomycota</taxon>
        <taxon>Pezizomycotina</taxon>
        <taxon>Dothideomycetes</taxon>
        <taxon>Pleosporomycetidae</taxon>
        <taxon>Pleosporales</taxon>
        <taxon>Melanommataceae</taxon>
        <taxon>Melanomma</taxon>
    </lineage>
</organism>
<dbReference type="GO" id="GO:0016491">
    <property type="term" value="F:oxidoreductase activity"/>
    <property type="evidence" value="ECO:0007669"/>
    <property type="project" value="InterPro"/>
</dbReference>
<feature type="chain" id="PRO_5025473167" evidence="3">
    <location>
        <begin position="17"/>
        <end position="256"/>
    </location>
</feature>
<feature type="signal peptide" evidence="3">
    <location>
        <begin position="1"/>
        <end position="16"/>
    </location>
</feature>
<proteinExistence type="predicted"/>
<keyword evidence="6" id="KW-1185">Reference proteome</keyword>
<evidence type="ECO:0000259" key="4">
    <source>
        <dbReference type="PROSITE" id="PS00498"/>
    </source>
</evidence>
<evidence type="ECO:0000313" key="6">
    <source>
        <dbReference type="Proteomes" id="UP000799757"/>
    </source>
</evidence>
<evidence type="ECO:0000256" key="3">
    <source>
        <dbReference type="SAM" id="SignalP"/>
    </source>
</evidence>
<dbReference type="AlphaFoldDB" id="A0A6A6X7P3"/>
<evidence type="ECO:0000256" key="1">
    <source>
        <dbReference type="ARBA" id="ARBA00022723"/>
    </source>
</evidence>
<dbReference type="PANTHER" id="PTHR11474">
    <property type="entry name" value="TYROSINASE FAMILY MEMBER"/>
    <property type="match status" value="1"/>
</dbReference>
<accession>A0A6A6X7P3</accession>
<dbReference type="Proteomes" id="UP000799757">
    <property type="component" value="Unassembled WGS sequence"/>
</dbReference>
<protein>
    <submittedName>
        <fullName evidence="5">Di-copper centre-containing protein</fullName>
    </submittedName>
</protein>
<keyword evidence="1" id="KW-0479">Metal-binding</keyword>
<dbReference type="PROSITE" id="PS00498">
    <property type="entry name" value="TYROSINASE_2"/>
    <property type="match status" value="1"/>
</dbReference>
<sequence length="256" mass="28400">MRLLLASLTAVFIAHAAPVVSPQRTTCTNKTQRKAWHSLTRNEKLDYINAEKCLMSTPAKLGLSGPRTVFDELQLFHVMQTPEIHFVGAFLPYHRFFMHAHEHLLRTLCNYTGAQPYWDEALDAGNFSASVILDPKTGFGGNGVGEGNCINDGPFKDYVNVIGPGQANTEHCIDRIVSDCMSEVGSKQIVDGCMQMQNFSTFWPCIEGGPHGAGHGGIGGQMLNVFSSPGDPIFYLHHTYLDKLWWDWQAQDLSAR</sequence>
<reference evidence="5" key="1">
    <citation type="journal article" date="2020" name="Stud. Mycol.">
        <title>101 Dothideomycetes genomes: a test case for predicting lifestyles and emergence of pathogens.</title>
        <authorList>
            <person name="Haridas S."/>
            <person name="Albert R."/>
            <person name="Binder M."/>
            <person name="Bloem J."/>
            <person name="Labutti K."/>
            <person name="Salamov A."/>
            <person name="Andreopoulos B."/>
            <person name="Baker S."/>
            <person name="Barry K."/>
            <person name="Bills G."/>
            <person name="Bluhm B."/>
            <person name="Cannon C."/>
            <person name="Castanera R."/>
            <person name="Culley D."/>
            <person name="Daum C."/>
            <person name="Ezra D."/>
            <person name="Gonzalez J."/>
            <person name="Henrissat B."/>
            <person name="Kuo A."/>
            <person name="Liang C."/>
            <person name="Lipzen A."/>
            <person name="Lutzoni F."/>
            <person name="Magnuson J."/>
            <person name="Mondo S."/>
            <person name="Nolan M."/>
            <person name="Ohm R."/>
            <person name="Pangilinan J."/>
            <person name="Park H.-J."/>
            <person name="Ramirez L."/>
            <person name="Alfaro M."/>
            <person name="Sun H."/>
            <person name="Tritt A."/>
            <person name="Yoshinaga Y."/>
            <person name="Zwiers L.-H."/>
            <person name="Turgeon B."/>
            <person name="Goodwin S."/>
            <person name="Spatafora J."/>
            <person name="Crous P."/>
            <person name="Grigoriev I."/>
        </authorList>
    </citation>
    <scope>NUCLEOTIDE SEQUENCE</scope>
    <source>
        <strain evidence="5">CBS 109.77</strain>
    </source>
</reference>
<dbReference type="InterPro" id="IPR008922">
    <property type="entry name" value="Di-copper_centre_dom_sf"/>
</dbReference>
<dbReference type="InterPro" id="IPR002227">
    <property type="entry name" value="Tyrosinase_Cu-bd"/>
</dbReference>
<dbReference type="GO" id="GO:0046872">
    <property type="term" value="F:metal ion binding"/>
    <property type="evidence" value="ECO:0007669"/>
    <property type="project" value="UniProtKB-KW"/>
</dbReference>
<dbReference type="SUPFAM" id="SSF48056">
    <property type="entry name" value="Di-copper centre-containing domain"/>
    <property type="match status" value="1"/>
</dbReference>
<dbReference type="InterPro" id="IPR050316">
    <property type="entry name" value="Tyrosinase/Hemocyanin"/>
</dbReference>
<evidence type="ECO:0000313" key="5">
    <source>
        <dbReference type="EMBL" id="KAF2792271.1"/>
    </source>
</evidence>
<name>A0A6A6X7P3_9PLEO</name>
<dbReference type="OrthoDB" id="6132182at2759"/>